<proteinExistence type="predicted"/>
<dbReference type="EMBL" id="JARKIB010000426">
    <property type="protein sequence ID" value="KAJ7709170.1"/>
    <property type="molecule type" value="Genomic_DNA"/>
</dbReference>
<protein>
    <submittedName>
        <fullName evidence="2">Uncharacterized protein</fullName>
    </submittedName>
</protein>
<feature type="region of interest" description="Disordered" evidence="1">
    <location>
        <begin position="42"/>
        <end position="67"/>
    </location>
</feature>
<sequence length="209" mass="22625">MCRPLPIDTLGSAVPPVGADDACSTRLRKLGVRLPMRPTAQASASNVNANAGKKASQAQAQGGGGAGRWCRLRVSRLLRLCRGCASASRRGDDVEAVDSGGCGCQRQCMSASASRARALERRFARFEVPRRRGGGALFCPPQGGRDVIVGRGRRPRMLHVVCKRYESGQRWWTWFVGLADGRVDIVSRWTGWCMSTGRGLLLGDRGGRR</sequence>
<evidence type="ECO:0000313" key="2">
    <source>
        <dbReference type="EMBL" id="KAJ7709170.1"/>
    </source>
</evidence>
<feature type="compositionally biased region" description="Low complexity" evidence="1">
    <location>
        <begin position="42"/>
        <end position="60"/>
    </location>
</feature>
<evidence type="ECO:0000313" key="3">
    <source>
        <dbReference type="Proteomes" id="UP001215598"/>
    </source>
</evidence>
<reference evidence="2" key="1">
    <citation type="submission" date="2023-03" db="EMBL/GenBank/DDBJ databases">
        <title>Massive genome expansion in bonnet fungi (Mycena s.s.) driven by repeated elements and novel gene families across ecological guilds.</title>
        <authorList>
            <consortium name="Lawrence Berkeley National Laboratory"/>
            <person name="Harder C.B."/>
            <person name="Miyauchi S."/>
            <person name="Viragh M."/>
            <person name="Kuo A."/>
            <person name="Thoen E."/>
            <person name="Andreopoulos B."/>
            <person name="Lu D."/>
            <person name="Skrede I."/>
            <person name="Drula E."/>
            <person name="Henrissat B."/>
            <person name="Morin E."/>
            <person name="Kohler A."/>
            <person name="Barry K."/>
            <person name="LaButti K."/>
            <person name="Morin E."/>
            <person name="Salamov A."/>
            <person name="Lipzen A."/>
            <person name="Mereny Z."/>
            <person name="Hegedus B."/>
            <person name="Baldrian P."/>
            <person name="Stursova M."/>
            <person name="Weitz H."/>
            <person name="Taylor A."/>
            <person name="Grigoriev I.V."/>
            <person name="Nagy L.G."/>
            <person name="Martin F."/>
            <person name="Kauserud H."/>
        </authorList>
    </citation>
    <scope>NUCLEOTIDE SEQUENCE</scope>
    <source>
        <strain evidence="2">CBHHK182m</strain>
    </source>
</reference>
<comment type="caution">
    <text evidence="2">The sequence shown here is derived from an EMBL/GenBank/DDBJ whole genome shotgun (WGS) entry which is preliminary data.</text>
</comment>
<keyword evidence="3" id="KW-1185">Reference proteome</keyword>
<organism evidence="2 3">
    <name type="scientific">Mycena metata</name>
    <dbReference type="NCBI Taxonomy" id="1033252"/>
    <lineage>
        <taxon>Eukaryota</taxon>
        <taxon>Fungi</taxon>
        <taxon>Dikarya</taxon>
        <taxon>Basidiomycota</taxon>
        <taxon>Agaricomycotina</taxon>
        <taxon>Agaricomycetes</taxon>
        <taxon>Agaricomycetidae</taxon>
        <taxon>Agaricales</taxon>
        <taxon>Marasmiineae</taxon>
        <taxon>Mycenaceae</taxon>
        <taxon>Mycena</taxon>
    </lineage>
</organism>
<name>A0AAD7MBF7_9AGAR</name>
<accession>A0AAD7MBF7</accession>
<evidence type="ECO:0000256" key="1">
    <source>
        <dbReference type="SAM" id="MobiDB-lite"/>
    </source>
</evidence>
<dbReference type="AlphaFoldDB" id="A0AAD7MBF7"/>
<gene>
    <name evidence="2" type="ORF">B0H16DRAFT_1481149</name>
</gene>
<dbReference type="Proteomes" id="UP001215598">
    <property type="component" value="Unassembled WGS sequence"/>
</dbReference>